<comment type="subcellular location">
    <subcellularLocation>
        <location evidence="2 12 14">Cytoplasm</location>
    </subcellularLocation>
</comment>
<dbReference type="NCBIfam" id="TIGR00007">
    <property type="entry name" value="1-(5-phosphoribosyl)-5-[(5-phosphoribosylamino)methylideneamino]imidazole-4-carboxamide isomerase"/>
    <property type="match status" value="1"/>
</dbReference>
<evidence type="ECO:0000256" key="6">
    <source>
        <dbReference type="ARBA" id="ARBA00018464"/>
    </source>
</evidence>
<comment type="pathway">
    <text evidence="3 12 14">Amino-acid biosynthesis; L-histidine biosynthesis; L-histidine from 5-phospho-alpha-D-ribose 1-diphosphate: step 4/9.</text>
</comment>
<name>A0A9D5HWK2_9BACI</name>
<dbReference type="GO" id="GO:0003949">
    <property type="term" value="F:1-(5-phosphoribosyl)-5-[(5-phosphoribosylamino)methylideneamino]imidazole-4-carboxamide isomerase activity"/>
    <property type="evidence" value="ECO:0007669"/>
    <property type="project" value="UniProtKB-UniRule"/>
</dbReference>
<proteinExistence type="inferred from homology"/>
<evidence type="ECO:0000313" key="16">
    <source>
        <dbReference type="Proteomes" id="UP000051061"/>
    </source>
</evidence>
<keyword evidence="16" id="KW-1185">Reference proteome</keyword>
<feature type="active site" description="Proton acceptor" evidence="12">
    <location>
        <position position="10"/>
    </location>
</feature>
<evidence type="ECO:0000256" key="13">
    <source>
        <dbReference type="RuleBase" id="RU003657"/>
    </source>
</evidence>
<keyword evidence="8 12" id="KW-0028">Amino-acid biosynthesis</keyword>
<accession>A0A9D5HWK2</accession>
<keyword evidence="9 12" id="KW-0368">Histidine biosynthesis</keyword>
<comment type="catalytic activity">
    <reaction evidence="1 12 14">
        <text>1-(5-phospho-beta-D-ribosyl)-5-[(5-phospho-beta-D-ribosylamino)methylideneamino]imidazole-4-carboxamide = 5-[(5-phospho-1-deoxy-D-ribulos-1-ylimino)methylamino]-1-(5-phospho-beta-D-ribosyl)imidazole-4-carboxamide</text>
        <dbReference type="Rhea" id="RHEA:15469"/>
        <dbReference type="ChEBI" id="CHEBI:58435"/>
        <dbReference type="ChEBI" id="CHEBI:58525"/>
        <dbReference type="EC" id="5.3.1.16"/>
    </reaction>
</comment>
<dbReference type="SUPFAM" id="SSF51366">
    <property type="entry name" value="Ribulose-phoshate binding barrel"/>
    <property type="match status" value="1"/>
</dbReference>
<evidence type="ECO:0000256" key="8">
    <source>
        <dbReference type="ARBA" id="ARBA00022605"/>
    </source>
</evidence>
<dbReference type="CDD" id="cd04732">
    <property type="entry name" value="HisA"/>
    <property type="match status" value="1"/>
</dbReference>
<dbReference type="FunFam" id="3.20.20.70:FF:000009">
    <property type="entry name" value="1-(5-phosphoribosyl)-5-[(5-phosphoribosylamino)methylideneamino] imidazole-4-carboxamide isomerase"/>
    <property type="match status" value="1"/>
</dbReference>
<dbReference type="InterPro" id="IPR044524">
    <property type="entry name" value="Isoase_HisA-like"/>
</dbReference>
<dbReference type="InterPro" id="IPR013785">
    <property type="entry name" value="Aldolase_TIM"/>
</dbReference>
<dbReference type="InterPro" id="IPR011060">
    <property type="entry name" value="RibuloseP-bd_barrel"/>
</dbReference>
<evidence type="ECO:0000256" key="14">
    <source>
        <dbReference type="RuleBase" id="RU003658"/>
    </source>
</evidence>
<evidence type="ECO:0000256" key="9">
    <source>
        <dbReference type="ARBA" id="ARBA00023102"/>
    </source>
</evidence>
<dbReference type="EMBL" id="LJJD01000038">
    <property type="protein sequence ID" value="KQL55704.1"/>
    <property type="molecule type" value="Genomic_DNA"/>
</dbReference>
<gene>
    <name evidence="12" type="primary">hisA</name>
    <name evidence="15" type="ORF">AN965_17770</name>
</gene>
<dbReference type="InterPro" id="IPR023016">
    <property type="entry name" value="HisA/PriA"/>
</dbReference>
<dbReference type="Pfam" id="PF00977">
    <property type="entry name" value="His_biosynth"/>
    <property type="match status" value="1"/>
</dbReference>
<keyword evidence="10 12" id="KW-0413">Isomerase</keyword>
<dbReference type="Proteomes" id="UP000051061">
    <property type="component" value="Unassembled WGS sequence"/>
</dbReference>
<evidence type="ECO:0000256" key="1">
    <source>
        <dbReference type="ARBA" id="ARBA00000901"/>
    </source>
</evidence>
<dbReference type="InterPro" id="IPR006062">
    <property type="entry name" value="His_biosynth"/>
</dbReference>
<evidence type="ECO:0000313" key="15">
    <source>
        <dbReference type="EMBL" id="KQL55704.1"/>
    </source>
</evidence>
<keyword evidence="7 12" id="KW-0963">Cytoplasm</keyword>
<sequence>MGMTIYPAIDILNGQCVRLEQGDYEKNTVYSHSPLQTAQSFQDSGAKWVHIVDLDGAKKKKPVNNQLIAEIAAKLTIPVQVGGGIRTEEDIAYYLNLGVKRVILGSVAVNNLAFTKEMVKKYGEAIVIGLDARDGLVATEGWVETSSVQAEVLAGTLLDSGVKTIVYTDISKDGMLEGPNIAACEKLANVAGDRAQIIASGGVSQLQDLESIRHTTISGVIVGKALYANRFSLEEAVKVGEETNAN</sequence>
<comment type="caution">
    <text evidence="15">The sequence shown here is derived from an EMBL/GenBank/DDBJ whole genome shotgun (WGS) entry which is preliminary data.</text>
</comment>
<evidence type="ECO:0000256" key="10">
    <source>
        <dbReference type="ARBA" id="ARBA00023235"/>
    </source>
</evidence>
<dbReference type="GO" id="GO:0000105">
    <property type="term" value="P:L-histidine biosynthetic process"/>
    <property type="evidence" value="ECO:0007669"/>
    <property type="project" value="UniProtKB-UniRule"/>
</dbReference>
<reference evidence="15 16" key="1">
    <citation type="submission" date="2015-09" db="EMBL/GenBank/DDBJ databases">
        <title>Genome sequencing project for genomic taxonomy and phylogenomics of Bacillus-like bacteria.</title>
        <authorList>
            <person name="Liu B."/>
            <person name="Wang J."/>
            <person name="Zhu Y."/>
            <person name="Liu G."/>
            <person name="Chen Q."/>
            <person name="Chen Z."/>
            <person name="Lan J."/>
            <person name="Che J."/>
            <person name="Ge C."/>
            <person name="Shi H."/>
            <person name="Pan Z."/>
            <person name="Liu X."/>
        </authorList>
    </citation>
    <scope>NUCLEOTIDE SEQUENCE [LARGE SCALE GENOMIC DNA]</scope>
    <source>
        <strain evidence="15 16">DSM 19153</strain>
    </source>
</reference>
<organism evidence="15 16">
    <name type="scientific">Alkalicoccobacillus plakortidis</name>
    <dbReference type="NCBI Taxonomy" id="444060"/>
    <lineage>
        <taxon>Bacteria</taxon>
        <taxon>Bacillati</taxon>
        <taxon>Bacillota</taxon>
        <taxon>Bacilli</taxon>
        <taxon>Bacillales</taxon>
        <taxon>Bacillaceae</taxon>
        <taxon>Alkalicoccobacillus</taxon>
    </lineage>
</organism>
<evidence type="ECO:0000256" key="12">
    <source>
        <dbReference type="HAMAP-Rule" id="MF_01014"/>
    </source>
</evidence>
<dbReference type="AlphaFoldDB" id="A0A9D5HWK2"/>
<evidence type="ECO:0000256" key="4">
    <source>
        <dbReference type="ARBA" id="ARBA00009667"/>
    </source>
</evidence>
<evidence type="ECO:0000256" key="5">
    <source>
        <dbReference type="ARBA" id="ARBA00012550"/>
    </source>
</evidence>
<dbReference type="HAMAP" id="MF_01014">
    <property type="entry name" value="HisA"/>
    <property type="match status" value="1"/>
</dbReference>
<protein>
    <recommendedName>
        <fullName evidence="6 12">1-(5-phosphoribosyl)-5-[(5-phosphoribosylamino)methylideneamino] imidazole-4-carboxamide isomerase</fullName>
        <ecNumber evidence="5 12">5.3.1.16</ecNumber>
    </recommendedName>
    <alternativeName>
        <fullName evidence="11 12">Phosphoribosylformimino-5-aminoimidazole carboxamide ribotide isomerase</fullName>
    </alternativeName>
</protein>
<evidence type="ECO:0000256" key="7">
    <source>
        <dbReference type="ARBA" id="ARBA00022490"/>
    </source>
</evidence>
<dbReference type="PANTHER" id="PTHR43090:SF2">
    <property type="entry name" value="1-(5-PHOSPHORIBOSYL)-5-[(5-PHOSPHORIBOSYLAMINO)METHYLIDENEAMINO] IMIDAZOLE-4-CARBOXAMIDE ISOMERASE"/>
    <property type="match status" value="1"/>
</dbReference>
<dbReference type="PANTHER" id="PTHR43090">
    <property type="entry name" value="1-(5-PHOSPHORIBOSYL)-5-[(5-PHOSPHORIBOSYLAMINO)METHYLIDENEAMINO] IMIDAZOLE-4-CARBOXAMIDE ISOMERASE"/>
    <property type="match status" value="1"/>
</dbReference>
<evidence type="ECO:0000256" key="2">
    <source>
        <dbReference type="ARBA" id="ARBA00004496"/>
    </source>
</evidence>
<dbReference type="GO" id="GO:0005737">
    <property type="term" value="C:cytoplasm"/>
    <property type="evidence" value="ECO:0007669"/>
    <property type="project" value="UniProtKB-SubCell"/>
</dbReference>
<dbReference type="EC" id="5.3.1.16" evidence="5 12"/>
<dbReference type="Gene3D" id="3.20.20.70">
    <property type="entry name" value="Aldolase class I"/>
    <property type="match status" value="1"/>
</dbReference>
<dbReference type="GO" id="GO:0000162">
    <property type="term" value="P:L-tryptophan biosynthetic process"/>
    <property type="evidence" value="ECO:0007669"/>
    <property type="project" value="TreeGrafter"/>
</dbReference>
<evidence type="ECO:0000256" key="3">
    <source>
        <dbReference type="ARBA" id="ARBA00005133"/>
    </source>
</evidence>
<feature type="active site" description="Proton donor" evidence="12">
    <location>
        <position position="131"/>
    </location>
</feature>
<comment type="similarity">
    <text evidence="4 12 13">Belongs to the HisA/HisF family.</text>
</comment>
<dbReference type="InterPro" id="IPR006063">
    <property type="entry name" value="HisA_bact_arch"/>
</dbReference>
<evidence type="ECO:0000256" key="11">
    <source>
        <dbReference type="ARBA" id="ARBA00030547"/>
    </source>
</evidence>